<dbReference type="Proteomes" id="UP000270034">
    <property type="component" value="Chromosome"/>
</dbReference>
<organism evidence="1 2">
    <name type="scientific">Acetobacter orientalis</name>
    <dbReference type="NCBI Taxonomy" id="146474"/>
    <lineage>
        <taxon>Bacteria</taxon>
        <taxon>Pseudomonadati</taxon>
        <taxon>Pseudomonadota</taxon>
        <taxon>Alphaproteobacteria</taxon>
        <taxon>Acetobacterales</taxon>
        <taxon>Acetobacteraceae</taxon>
        <taxon>Acetobacter</taxon>
    </lineage>
</organism>
<gene>
    <name evidence="1" type="ORF">AcetOrient_orf00578</name>
</gene>
<sequence>MGARQVFCRGTIALCGKKPVLVLRLCDAGGAVVVRLVGDKPPYHRSDIHLGAGAVLLRNQVARASSVASVPQSRLRGISGCLLRVPEATVLKVESASKVEAQRQREELFPQGVVRSTWRGPKLGSCGRKIGGAPSD</sequence>
<proteinExistence type="predicted"/>
<name>A0A2Z5ZDY9_9PROT</name>
<evidence type="ECO:0000313" key="1">
    <source>
        <dbReference type="EMBL" id="BBC78748.1"/>
    </source>
</evidence>
<accession>A0A2Z5ZDY9</accession>
<protein>
    <submittedName>
        <fullName evidence="1">Uncharacterized protein</fullName>
    </submittedName>
</protein>
<evidence type="ECO:0000313" key="2">
    <source>
        <dbReference type="Proteomes" id="UP000270034"/>
    </source>
</evidence>
<dbReference type="AlphaFoldDB" id="A0A2Z5ZDY9"/>
<dbReference type="EMBL" id="AP018515">
    <property type="protein sequence ID" value="BBC78748.1"/>
    <property type="molecule type" value="Genomic_DNA"/>
</dbReference>
<reference evidence="1 2" key="1">
    <citation type="submission" date="2018-02" db="EMBL/GenBank/DDBJ databases">
        <title>Acetobacter orientalis genome.</title>
        <authorList>
            <person name="Nakashima N."/>
            <person name="Tamura T."/>
        </authorList>
    </citation>
    <scope>NUCLEOTIDE SEQUENCE [LARGE SCALE GENOMIC DNA]</scope>
    <source>
        <strain evidence="1 2">FAN1</strain>
    </source>
</reference>
<dbReference type="KEGG" id="aot:AcetOri_orf00578"/>